<feature type="compositionally biased region" description="Basic residues" evidence="1">
    <location>
        <begin position="1"/>
        <end position="10"/>
    </location>
</feature>
<sequence length="36" mass="3906">ARPALRRRPRQRGEPLPPDGARGVRAQGGRGTGWSL</sequence>
<organism evidence="2">
    <name type="scientific">uncultured Rubrobacteraceae bacterium</name>
    <dbReference type="NCBI Taxonomy" id="349277"/>
    <lineage>
        <taxon>Bacteria</taxon>
        <taxon>Bacillati</taxon>
        <taxon>Actinomycetota</taxon>
        <taxon>Rubrobacteria</taxon>
        <taxon>Rubrobacterales</taxon>
        <taxon>Rubrobacteraceae</taxon>
        <taxon>environmental samples</taxon>
    </lineage>
</organism>
<reference evidence="2" key="1">
    <citation type="submission" date="2020-02" db="EMBL/GenBank/DDBJ databases">
        <authorList>
            <person name="Meier V. D."/>
        </authorList>
    </citation>
    <scope>NUCLEOTIDE SEQUENCE</scope>
    <source>
        <strain evidence="2">AVDCRST_MAG25</strain>
    </source>
</reference>
<evidence type="ECO:0000256" key="1">
    <source>
        <dbReference type="SAM" id="MobiDB-lite"/>
    </source>
</evidence>
<feature type="non-terminal residue" evidence="2">
    <location>
        <position position="36"/>
    </location>
</feature>
<feature type="compositionally biased region" description="Gly residues" evidence="1">
    <location>
        <begin position="26"/>
        <end position="36"/>
    </location>
</feature>
<dbReference type="EMBL" id="CADCVI010000073">
    <property type="protein sequence ID" value="CAA9463611.1"/>
    <property type="molecule type" value="Genomic_DNA"/>
</dbReference>
<dbReference type="AlphaFoldDB" id="A0A6J4R7D2"/>
<accession>A0A6J4R7D2</accession>
<feature type="region of interest" description="Disordered" evidence="1">
    <location>
        <begin position="1"/>
        <end position="36"/>
    </location>
</feature>
<protein>
    <submittedName>
        <fullName evidence="2">Uncharacterized protein</fullName>
    </submittedName>
</protein>
<evidence type="ECO:0000313" key="2">
    <source>
        <dbReference type="EMBL" id="CAA9463611.1"/>
    </source>
</evidence>
<proteinExistence type="predicted"/>
<name>A0A6J4R7D2_9ACTN</name>
<feature type="non-terminal residue" evidence="2">
    <location>
        <position position="1"/>
    </location>
</feature>
<gene>
    <name evidence="2" type="ORF">AVDCRST_MAG25-1211</name>
</gene>